<organism evidence="7 8">
    <name type="scientific">Microvirga puerhi</name>
    <dbReference type="NCBI Taxonomy" id="2876078"/>
    <lineage>
        <taxon>Bacteria</taxon>
        <taxon>Pseudomonadati</taxon>
        <taxon>Pseudomonadota</taxon>
        <taxon>Alphaproteobacteria</taxon>
        <taxon>Hyphomicrobiales</taxon>
        <taxon>Methylobacteriaceae</taxon>
        <taxon>Microvirga</taxon>
    </lineage>
</organism>
<name>A0ABS7VQ37_9HYPH</name>
<keyword evidence="3" id="KW-0862">Zinc</keyword>
<keyword evidence="6" id="KW-0804">Transcription</keyword>
<evidence type="ECO:0000256" key="1">
    <source>
        <dbReference type="ARBA" id="ARBA00007957"/>
    </source>
</evidence>
<comment type="similarity">
    <text evidence="1">Belongs to the Fur family.</text>
</comment>
<dbReference type="InterPro" id="IPR043135">
    <property type="entry name" value="Fur_C"/>
</dbReference>
<keyword evidence="8" id="KW-1185">Reference proteome</keyword>
<dbReference type="SUPFAM" id="SSF46785">
    <property type="entry name" value="Winged helix' DNA-binding domain"/>
    <property type="match status" value="1"/>
</dbReference>
<dbReference type="Pfam" id="PF01475">
    <property type="entry name" value="FUR"/>
    <property type="match status" value="1"/>
</dbReference>
<gene>
    <name evidence="7" type="ORF">K9B37_15225</name>
</gene>
<dbReference type="Proteomes" id="UP000704176">
    <property type="component" value="Unassembled WGS sequence"/>
</dbReference>
<keyword evidence="5" id="KW-0238">DNA-binding</keyword>
<protein>
    <submittedName>
        <fullName evidence="7">Transcriptional repressor</fullName>
    </submittedName>
</protein>
<evidence type="ECO:0000256" key="5">
    <source>
        <dbReference type="ARBA" id="ARBA00023125"/>
    </source>
</evidence>
<sequence length="176" mass="19165">MIMSGSASRLPILQEEPCAHAQRQAERAARALAQSEAICRAHRVRLTPIRRRVLEALYATHKPMGAYELAEYLTPPGGRMAPITVYRALDFLIEQGLVHKLASQNAYIASFHVDNAPETTAFLICEACGGVDETTSAELTYAVNSLLNREGFGPRAKLLEIMGRCAHCGGDAISRA</sequence>
<keyword evidence="2" id="KW-0678">Repressor</keyword>
<reference evidence="7 8" key="1">
    <citation type="submission" date="2021-09" db="EMBL/GenBank/DDBJ databases">
        <title>The complete genome sequence of a new microorganism.</title>
        <authorList>
            <person name="Zi Z."/>
        </authorList>
    </citation>
    <scope>NUCLEOTIDE SEQUENCE [LARGE SCALE GENOMIC DNA]</scope>
    <source>
        <strain evidence="7 8">WGZ8</strain>
    </source>
</reference>
<accession>A0ABS7VQ37</accession>
<evidence type="ECO:0000313" key="8">
    <source>
        <dbReference type="Proteomes" id="UP000704176"/>
    </source>
</evidence>
<dbReference type="InterPro" id="IPR002481">
    <property type="entry name" value="FUR"/>
</dbReference>
<dbReference type="InterPro" id="IPR036388">
    <property type="entry name" value="WH-like_DNA-bd_sf"/>
</dbReference>
<comment type="caution">
    <text evidence="7">The sequence shown here is derived from an EMBL/GenBank/DDBJ whole genome shotgun (WGS) entry which is preliminary data.</text>
</comment>
<dbReference type="InterPro" id="IPR036390">
    <property type="entry name" value="WH_DNA-bd_sf"/>
</dbReference>
<dbReference type="PANTHER" id="PTHR33202:SF6">
    <property type="entry name" value="ZINC UPTAKE REGULATION PROTEIN"/>
    <property type="match status" value="1"/>
</dbReference>
<dbReference type="Gene3D" id="3.30.1490.190">
    <property type="match status" value="1"/>
</dbReference>
<dbReference type="RefSeq" id="WP_224314214.1">
    <property type="nucleotide sequence ID" value="NZ_JAIRBM010000011.1"/>
</dbReference>
<evidence type="ECO:0000256" key="6">
    <source>
        <dbReference type="ARBA" id="ARBA00023163"/>
    </source>
</evidence>
<dbReference type="PANTHER" id="PTHR33202">
    <property type="entry name" value="ZINC UPTAKE REGULATION PROTEIN"/>
    <property type="match status" value="1"/>
</dbReference>
<dbReference type="Gene3D" id="1.10.10.10">
    <property type="entry name" value="Winged helix-like DNA-binding domain superfamily/Winged helix DNA-binding domain"/>
    <property type="match status" value="1"/>
</dbReference>
<keyword evidence="4" id="KW-0805">Transcription regulation</keyword>
<dbReference type="EMBL" id="JAIRBM010000011">
    <property type="protein sequence ID" value="MBZ6077630.1"/>
    <property type="molecule type" value="Genomic_DNA"/>
</dbReference>
<evidence type="ECO:0000256" key="3">
    <source>
        <dbReference type="ARBA" id="ARBA00022833"/>
    </source>
</evidence>
<proteinExistence type="inferred from homology"/>
<evidence type="ECO:0000256" key="4">
    <source>
        <dbReference type="ARBA" id="ARBA00023015"/>
    </source>
</evidence>
<evidence type="ECO:0000313" key="7">
    <source>
        <dbReference type="EMBL" id="MBZ6077630.1"/>
    </source>
</evidence>
<evidence type="ECO:0000256" key="2">
    <source>
        <dbReference type="ARBA" id="ARBA00022491"/>
    </source>
</evidence>